<sequence length="261" mass="27988">MVESPPTPRPSSGPSPAAAERFGAALVEIESELNWKLLGRAYCEDGGDDFFGEEQREAQRDAALRFAADVVERLSASPTGASLYIGAGIAEIAPILAETLLVGRAVTVVSLDGPETRELNRALAAVEARLGVSLPRWSTQPLVRLETIGFDHLWLVSVLTDPEAFPALHDMLYERGRPKRRALDIEAGMALGLVDAALRRIKTPTLVHTTSEESGLLADACHNAGMHVVLAREGRLSPIVGDVVRHGRILLGAPKEAPKEA</sequence>
<dbReference type="AlphaFoldDB" id="A0A518BM00"/>
<keyword evidence="2" id="KW-1185">Reference proteome</keyword>
<proteinExistence type="predicted"/>
<organism evidence="1 2">
    <name type="scientific">Engelhardtia mirabilis</name>
    <dbReference type="NCBI Taxonomy" id="2528011"/>
    <lineage>
        <taxon>Bacteria</taxon>
        <taxon>Pseudomonadati</taxon>
        <taxon>Planctomycetota</taxon>
        <taxon>Planctomycetia</taxon>
        <taxon>Planctomycetia incertae sedis</taxon>
        <taxon>Engelhardtia</taxon>
    </lineage>
</organism>
<evidence type="ECO:0000313" key="2">
    <source>
        <dbReference type="Proteomes" id="UP000316921"/>
    </source>
</evidence>
<dbReference type="EMBL" id="CP036287">
    <property type="protein sequence ID" value="QDU68008.1"/>
    <property type="molecule type" value="Genomic_DNA"/>
</dbReference>
<evidence type="ECO:0000313" key="1">
    <source>
        <dbReference type="EMBL" id="QDU68008.1"/>
    </source>
</evidence>
<name>A0A518BM00_9BACT</name>
<reference evidence="1 2" key="1">
    <citation type="submission" date="2019-02" db="EMBL/GenBank/DDBJ databases">
        <title>Deep-cultivation of Planctomycetes and their phenomic and genomic characterization uncovers novel biology.</title>
        <authorList>
            <person name="Wiegand S."/>
            <person name="Jogler M."/>
            <person name="Boedeker C."/>
            <person name="Pinto D."/>
            <person name="Vollmers J."/>
            <person name="Rivas-Marin E."/>
            <person name="Kohn T."/>
            <person name="Peeters S.H."/>
            <person name="Heuer A."/>
            <person name="Rast P."/>
            <person name="Oberbeckmann S."/>
            <person name="Bunk B."/>
            <person name="Jeske O."/>
            <person name="Meyerdierks A."/>
            <person name="Storesund J.E."/>
            <person name="Kallscheuer N."/>
            <person name="Luecker S."/>
            <person name="Lage O.M."/>
            <person name="Pohl T."/>
            <person name="Merkel B.J."/>
            <person name="Hornburger P."/>
            <person name="Mueller R.-W."/>
            <person name="Bruemmer F."/>
            <person name="Labrenz M."/>
            <person name="Spormann A.M."/>
            <person name="Op den Camp H."/>
            <person name="Overmann J."/>
            <person name="Amann R."/>
            <person name="Jetten M.S.M."/>
            <person name="Mascher T."/>
            <person name="Medema M.H."/>
            <person name="Devos D.P."/>
            <person name="Kaster A.-K."/>
            <person name="Ovreas L."/>
            <person name="Rohde M."/>
            <person name="Galperin M.Y."/>
            <person name="Jogler C."/>
        </authorList>
    </citation>
    <scope>NUCLEOTIDE SEQUENCE [LARGE SCALE GENOMIC DNA]</scope>
    <source>
        <strain evidence="1 2">Pla133</strain>
    </source>
</reference>
<dbReference type="KEGG" id="pbap:Pla133_30990"/>
<protein>
    <submittedName>
        <fullName evidence="1">Uncharacterized protein</fullName>
    </submittedName>
</protein>
<gene>
    <name evidence="1" type="ORF">Pla133_30990</name>
</gene>
<dbReference type="RefSeq" id="WP_145066656.1">
    <property type="nucleotide sequence ID" value="NZ_CP036287.1"/>
</dbReference>
<dbReference type="Proteomes" id="UP000316921">
    <property type="component" value="Chromosome"/>
</dbReference>
<accession>A0A518BM00</accession>